<proteinExistence type="predicted"/>
<sequence length="101" mass="11471">MADLKCIRNSCALSILLHHYKTLHQPPGASFHSSLRHFVDLTPSDLFSDPGLHHKPNSYCSSMAPRRKFSVSASSLNGVRPMRKVLLEKIRRQFIRTVRSS</sequence>
<name>A0A6D2I8M3_9BRAS</name>
<protein>
    <submittedName>
        <fullName evidence="1">Uncharacterized protein</fullName>
    </submittedName>
</protein>
<dbReference type="AlphaFoldDB" id="A0A6D2I8M3"/>
<gene>
    <name evidence="1" type="ORF">MERR_LOCUS11316</name>
</gene>
<reference evidence="1" key="1">
    <citation type="submission" date="2020-01" db="EMBL/GenBank/DDBJ databases">
        <authorList>
            <person name="Mishra B."/>
        </authorList>
    </citation>
    <scope>NUCLEOTIDE SEQUENCE [LARGE SCALE GENOMIC DNA]</scope>
</reference>
<evidence type="ECO:0000313" key="2">
    <source>
        <dbReference type="Proteomes" id="UP000467841"/>
    </source>
</evidence>
<dbReference type="EMBL" id="CACVBM020000865">
    <property type="protein sequence ID" value="CAA7024081.1"/>
    <property type="molecule type" value="Genomic_DNA"/>
</dbReference>
<organism evidence="1 2">
    <name type="scientific">Microthlaspi erraticum</name>
    <dbReference type="NCBI Taxonomy" id="1685480"/>
    <lineage>
        <taxon>Eukaryota</taxon>
        <taxon>Viridiplantae</taxon>
        <taxon>Streptophyta</taxon>
        <taxon>Embryophyta</taxon>
        <taxon>Tracheophyta</taxon>
        <taxon>Spermatophyta</taxon>
        <taxon>Magnoliopsida</taxon>
        <taxon>eudicotyledons</taxon>
        <taxon>Gunneridae</taxon>
        <taxon>Pentapetalae</taxon>
        <taxon>rosids</taxon>
        <taxon>malvids</taxon>
        <taxon>Brassicales</taxon>
        <taxon>Brassicaceae</taxon>
        <taxon>Coluteocarpeae</taxon>
        <taxon>Microthlaspi</taxon>
    </lineage>
</organism>
<dbReference type="Proteomes" id="UP000467841">
    <property type="component" value="Unassembled WGS sequence"/>
</dbReference>
<keyword evidence="2" id="KW-1185">Reference proteome</keyword>
<comment type="caution">
    <text evidence="1">The sequence shown here is derived from an EMBL/GenBank/DDBJ whole genome shotgun (WGS) entry which is preliminary data.</text>
</comment>
<accession>A0A6D2I8M3</accession>
<evidence type="ECO:0000313" key="1">
    <source>
        <dbReference type="EMBL" id="CAA7024081.1"/>
    </source>
</evidence>